<dbReference type="EMBL" id="RYZR01000002">
    <property type="protein sequence ID" value="RUL66825.1"/>
    <property type="molecule type" value="Genomic_DNA"/>
</dbReference>
<name>A0A3S0PHN1_9GAMM</name>
<evidence type="ECO:0000313" key="4">
    <source>
        <dbReference type="Proteomes" id="UP000267077"/>
    </source>
</evidence>
<evidence type="ECO:0000259" key="1">
    <source>
        <dbReference type="Pfam" id="PF07179"/>
    </source>
</evidence>
<dbReference type="InterPro" id="IPR009839">
    <property type="entry name" value="SseB_N"/>
</dbReference>
<dbReference type="AlphaFoldDB" id="A0A3S0PHN1"/>
<accession>A0A3S0PHN1</accession>
<protein>
    <recommendedName>
        <fullName evidence="5">Enhanced serine sensitivity protein SseB</fullName>
    </recommendedName>
</protein>
<evidence type="ECO:0000259" key="2">
    <source>
        <dbReference type="Pfam" id="PF14581"/>
    </source>
</evidence>
<evidence type="ECO:0008006" key="5">
    <source>
        <dbReference type="Google" id="ProtNLM"/>
    </source>
</evidence>
<feature type="domain" description="SseB protein N-terminal" evidence="1">
    <location>
        <begin position="5"/>
        <end position="116"/>
    </location>
</feature>
<proteinExistence type="predicted"/>
<dbReference type="Proteomes" id="UP000267077">
    <property type="component" value="Unassembled WGS sequence"/>
</dbReference>
<gene>
    <name evidence="3" type="ORF">EKH79_03170</name>
</gene>
<sequence>MTTSLEHLMARAIADQREESAFFQALLDATIYAHIPMTDRVDVQSDKIRFVQFHRPDNGQLTLPFFTDLTKARFAAQSNVQVIALTGRVFLELTRGATVMLDPNDNGCTLYPEEVEVLLRTGQVAAIQPFTVEEASAPLVGPSKESPAWLIDALILSLAKLPFVEVAYLGGVFSRTEVPEQAGLLIVLGGERAHAERAVHAVLTALQPLAAMHEEMPIDMTHFDPAENIPAWITRVGLQPFYERAWGARLHLDHAGQKRSSV</sequence>
<dbReference type="Pfam" id="PF07179">
    <property type="entry name" value="SseB"/>
    <property type="match status" value="1"/>
</dbReference>
<dbReference type="InterPro" id="IPR027945">
    <property type="entry name" value="SseB_C"/>
</dbReference>
<keyword evidence="4" id="KW-1185">Reference proteome</keyword>
<feature type="domain" description="SseB protein C-terminal" evidence="2">
    <location>
        <begin position="142"/>
        <end position="244"/>
    </location>
</feature>
<organism evidence="3 4">
    <name type="scientific">Dyella dinghuensis</name>
    <dbReference type="NCBI Taxonomy" id="1920169"/>
    <lineage>
        <taxon>Bacteria</taxon>
        <taxon>Pseudomonadati</taxon>
        <taxon>Pseudomonadota</taxon>
        <taxon>Gammaproteobacteria</taxon>
        <taxon>Lysobacterales</taxon>
        <taxon>Rhodanobacteraceae</taxon>
        <taxon>Dyella</taxon>
    </lineage>
</organism>
<comment type="caution">
    <text evidence="3">The sequence shown here is derived from an EMBL/GenBank/DDBJ whole genome shotgun (WGS) entry which is preliminary data.</text>
</comment>
<dbReference type="RefSeq" id="WP_126672324.1">
    <property type="nucleotide sequence ID" value="NZ_RYZR01000002.1"/>
</dbReference>
<evidence type="ECO:0000313" key="3">
    <source>
        <dbReference type="EMBL" id="RUL66825.1"/>
    </source>
</evidence>
<dbReference type="Pfam" id="PF14581">
    <property type="entry name" value="SseB_C"/>
    <property type="match status" value="1"/>
</dbReference>
<reference evidence="3 4" key="1">
    <citation type="submission" date="2018-12" db="EMBL/GenBank/DDBJ databases">
        <title>Dyella dinghuensis sp. nov. DHOA06 and Dyella choica sp. nov. 4M-K27, isolated from forest soil.</title>
        <authorList>
            <person name="Qiu L.-H."/>
            <person name="Gao Z.-H."/>
        </authorList>
    </citation>
    <scope>NUCLEOTIDE SEQUENCE [LARGE SCALE GENOMIC DNA]</scope>
    <source>
        <strain evidence="3 4">DHOA06</strain>
    </source>
</reference>
<dbReference type="OrthoDB" id="5622177at2"/>